<reference evidence="9 10" key="1">
    <citation type="journal article" date="2019" name="Int. J. Syst. Evol. Microbiol.">
        <title>The Global Catalogue of Microorganisms (GCM) 10K type strain sequencing project: providing services to taxonomists for standard genome sequencing and annotation.</title>
        <authorList>
            <consortium name="The Broad Institute Genomics Platform"/>
            <consortium name="The Broad Institute Genome Sequencing Center for Infectious Disease"/>
            <person name="Wu L."/>
            <person name="Ma J."/>
        </authorList>
    </citation>
    <scope>NUCLEOTIDE SEQUENCE [LARGE SCALE GENOMIC DNA]</scope>
    <source>
        <strain evidence="9 10">JCM 16378</strain>
    </source>
</reference>
<dbReference type="PANTHER" id="PTHR42709:SF6">
    <property type="entry name" value="UNDECAPRENYL PHOSPHATE TRANSPORTER A"/>
    <property type="match status" value="1"/>
</dbReference>
<dbReference type="EMBL" id="BAAARN010000003">
    <property type="protein sequence ID" value="GAA2738250.1"/>
    <property type="molecule type" value="Genomic_DNA"/>
</dbReference>
<sequence length="215" mass="23575">MTDRILEIVNQIGELGVGLLILLETVIPPIPSEVVLPFAGFAAASGHLNPWLAWVAATVGSVAGASILYWLGVALSYERLHHLAGKPWFLLFGQRDLERGQRFFEARGEVVVLVGRCVPFIRSVVSVPAGLTRMPILRFALLTTLGSGIWNAVFIYAGFRLGDNYTAVERYLAPMSKAVVAIVLVVLVWLVVRRLRERRMARERETVGAGSPEVG</sequence>
<dbReference type="InterPro" id="IPR051311">
    <property type="entry name" value="DedA_domain"/>
</dbReference>
<keyword evidence="4 7" id="KW-0812">Transmembrane</keyword>
<dbReference type="InterPro" id="IPR032816">
    <property type="entry name" value="VTT_dom"/>
</dbReference>
<feature type="transmembrane region" description="Helical" evidence="7">
    <location>
        <begin position="171"/>
        <end position="192"/>
    </location>
</feature>
<evidence type="ECO:0000256" key="2">
    <source>
        <dbReference type="ARBA" id="ARBA00010792"/>
    </source>
</evidence>
<name>A0ABN3UTC2_9MICO</name>
<dbReference type="PANTHER" id="PTHR42709">
    <property type="entry name" value="ALKALINE PHOSPHATASE LIKE PROTEIN"/>
    <property type="match status" value="1"/>
</dbReference>
<keyword evidence="5 7" id="KW-1133">Transmembrane helix</keyword>
<evidence type="ECO:0000313" key="9">
    <source>
        <dbReference type="EMBL" id="GAA2738250.1"/>
    </source>
</evidence>
<accession>A0ABN3UTC2</accession>
<comment type="subcellular location">
    <subcellularLocation>
        <location evidence="1">Cell membrane</location>
        <topology evidence="1">Multi-pass membrane protein</topology>
    </subcellularLocation>
</comment>
<keyword evidence="6 7" id="KW-0472">Membrane</keyword>
<feature type="domain" description="VTT" evidence="8">
    <location>
        <begin position="30"/>
        <end position="158"/>
    </location>
</feature>
<keyword evidence="10" id="KW-1185">Reference proteome</keyword>
<evidence type="ECO:0000256" key="7">
    <source>
        <dbReference type="SAM" id="Phobius"/>
    </source>
</evidence>
<gene>
    <name evidence="9" type="ORF">GCM10009867_28710</name>
</gene>
<evidence type="ECO:0000259" key="8">
    <source>
        <dbReference type="Pfam" id="PF09335"/>
    </source>
</evidence>
<evidence type="ECO:0000256" key="4">
    <source>
        <dbReference type="ARBA" id="ARBA00022692"/>
    </source>
</evidence>
<feature type="transmembrane region" description="Helical" evidence="7">
    <location>
        <begin position="12"/>
        <end position="31"/>
    </location>
</feature>
<organism evidence="9 10">
    <name type="scientific">Pedococcus aerophilus</name>
    <dbReference type="NCBI Taxonomy" id="436356"/>
    <lineage>
        <taxon>Bacteria</taxon>
        <taxon>Bacillati</taxon>
        <taxon>Actinomycetota</taxon>
        <taxon>Actinomycetes</taxon>
        <taxon>Micrococcales</taxon>
        <taxon>Intrasporangiaceae</taxon>
        <taxon>Pedococcus</taxon>
    </lineage>
</organism>
<evidence type="ECO:0000256" key="3">
    <source>
        <dbReference type="ARBA" id="ARBA00022475"/>
    </source>
</evidence>
<dbReference type="Proteomes" id="UP001501326">
    <property type="component" value="Unassembled WGS sequence"/>
</dbReference>
<evidence type="ECO:0000256" key="5">
    <source>
        <dbReference type="ARBA" id="ARBA00022989"/>
    </source>
</evidence>
<evidence type="ECO:0000256" key="1">
    <source>
        <dbReference type="ARBA" id="ARBA00004651"/>
    </source>
</evidence>
<proteinExistence type="inferred from homology"/>
<feature type="transmembrane region" description="Helical" evidence="7">
    <location>
        <begin position="139"/>
        <end position="159"/>
    </location>
</feature>
<keyword evidence="3" id="KW-1003">Cell membrane</keyword>
<comment type="similarity">
    <text evidence="2">Belongs to the DedA family.</text>
</comment>
<dbReference type="Pfam" id="PF09335">
    <property type="entry name" value="VTT_dom"/>
    <property type="match status" value="1"/>
</dbReference>
<evidence type="ECO:0000256" key="6">
    <source>
        <dbReference type="ARBA" id="ARBA00023136"/>
    </source>
</evidence>
<evidence type="ECO:0000313" key="10">
    <source>
        <dbReference type="Proteomes" id="UP001501326"/>
    </source>
</evidence>
<feature type="transmembrane region" description="Helical" evidence="7">
    <location>
        <begin position="51"/>
        <end position="71"/>
    </location>
</feature>
<comment type="caution">
    <text evidence="9">The sequence shown here is derived from an EMBL/GenBank/DDBJ whole genome shotgun (WGS) entry which is preliminary data.</text>
</comment>
<dbReference type="RefSeq" id="WP_344194612.1">
    <property type="nucleotide sequence ID" value="NZ_BAAARN010000003.1"/>
</dbReference>
<protein>
    <submittedName>
        <fullName evidence="9">DedA family protein</fullName>
    </submittedName>
</protein>